<evidence type="ECO:0000313" key="4">
    <source>
        <dbReference type="Proteomes" id="UP000435060"/>
    </source>
</evidence>
<accession>A0ABW9R1C1</accession>
<evidence type="ECO:0000313" key="3">
    <source>
        <dbReference type="EMBL" id="MTB63873.1"/>
    </source>
</evidence>
<dbReference type="InterPro" id="IPR001387">
    <property type="entry name" value="Cro/C1-type_HTH"/>
</dbReference>
<dbReference type="CDD" id="cd00093">
    <property type="entry name" value="HTH_XRE"/>
    <property type="match status" value="1"/>
</dbReference>
<keyword evidence="4" id="KW-1185">Reference proteome</keyword>
<dbReference type="PROSITE" id="PS50943">
    <property type="entry name" value="HTH_CROC1"/>
    <property type="match status" value="1"/>
</dbReference>
<reference evidence="3 4" key="1">
    <citation type="submission" date="2019-11" db="EMBL/GenBank/DDBJ databases">
        <title>Streptococcis sp. isolated from the respiratory tract of Marmot.</title>
        <authorList>
            <person name="Zhang G."/>
        </authorList>
    </citation>
    <scope>NUCLEOTIDE SEQUENCE [LARGE SCALE GENOMIC DNA]</scope>
    <source>
        <strain evidence="4">zg-86</strain>
    </source>
</reference>
<evidence type="ECO:0000259" key="2">
    <source>
        <dbReference type="PROSITE" id="PS50943"/>
    </source>
</evidence>
<gene>
    <name evidence="3" type="ORF">GGG87_02515</name>
</gene>
<dbReference type="SUPFAM" id="SSF47413">
    <property type="entry name" value="lambda repressor-like DNA-binding domains"/>
    <property type="match status" value="1"/>
</dbReference>
<dbReference type="Gene3D" id="1.10.260.40">
    <property type="entry name" value="lambda repressor-like DNA-binding domains"/>
    <property type="match status" value="1"/>
</dbReference>
<name>A0ABW9R1C1_9STRE</name>
<proteinExistence type="predicted"/>
<evidence type="ECO:0000256" key="1">
    <source>
        <dbReference type="ARBA" id="ARBA00023125"/>
    </source>
</evidence>
<dbReference type="PANTHER" id="PTHR46558:SF14">
    <property type="entry name" value="HTH-TYPE TRANSCRIPTIONAL REGULATOR ANSR"/>
    <property type="match status" value="1"/>
</dbReference>
<organism evidence="3 4">
    <name type="scientific">Streptococcus zhangguiae</name>
    <dbReference type="NCBI Taxonomy" id="2664091"/>
    <lineage>
        <taxon>Bacteria</taxon>
        <taxon>Bacillati</taxon>
        <taxon>Bacillota</taxon>
        <taxon>Bacilli</taxon>
        <taxon>Lactobacillales</taxon>
        <taxon>Streptococcaceae</taxon>
        <taxon>Streptococcus</taxon>
    </lineage>
</organism>
<dbReference type="PANTHER" id="PTHR46558">
    <property type="entry name" value="TRACRIPTIONAL REGULATORY PROTEIN-RELATED-RELATED"/>
    <property type="match status" value="1"/>
</dbReference>
<protein>
    <submittedName>
        <fullName evidence="3">Helix-turn-helix domain-containing protein</fullName>
    </submittedName>
</protein>
<feature type="domain" description="HTH cro/C1-type" evidence="2">
    <location>
        <begin position="16"/>
        <end position="70"/>
    </location>
</feature>
<keyword evidence="1" id="KW-0238">DNA-binding</keyword>
<dbReference type="InterPro" id="IPR010982">
    <property type="entry name" value="Lambda_DNA-bd_dom_sf"/>
</dbReference>
<comment type="caution">
    <text evidence="3">The sequence shown here is derived from an EMBL/GenBank/DDBJ whole genome shotgun (WGS) entry which is preliminary data.</text>
</comment>
<dbReference type="Pfam" id="PF01381">
    <property type="entry name" value="HTH_3"/>
    <property type="match status" value="1"/>
</dbReference>
<dbReference type="Proteomes" id="UP000435060">
    <property type="component" value="Unassembled WGS sequence"/>
</dbReference>
<dbReference type="EMBL" id="WLCG01000003">
    <property type="protein sequence ID" value="MTB63873.1"/>
    <property type="molecule type" value="Genomic_DNA"/>
</dbReference>
<dbReference type="SMART" id="SM00530">
    <property type="entry name" value="HTH_XRE"/>
    <property type="match status" value="1"/>
</dbReference>
<sequence>MESIMDTDKNIFPNRLKELRKSAKLTQQQLSSELNIKQGTYSRWERGLLEPNIAQITDIAIFFKVSVDYLTGKRDKEYSTIPALNHEPISVAESSKIADYVISSIFTALSSAKEKGISEQTMVALLSELGFEKEAQTTLIEQLYETGALKQPKEQ</sequence>